<feature type="compositionally biased region" description="Low complexity" evidence="1">
    <location>
        <begin position="68"/>
        <end position="86"/>
    </location>
</feature>
<feature type="compositionally biased region" description="Basic and acidic residues" evidence="1">
    <location>
        <begin position="52"/>
        <end position="67"/>
    </location>
</feature>
<feature type="region of interest" description="Disordered" evidence="1">
    <location>
        <begin position="151"/>
        <end position="175"/>
    </location>
</feature>
<comment type="caution">
    <text evidence="2">The sequence shown here is derived from an EMBL/GenBank/DDBJ whole genome shotgun (WGS) entry which is preliminary data.</text>
</comment>
<name>A0A4C1SRS0_EUMVA</name>
<dbReference type="EMBL" id="BGZK01003835">
    <property type="protein sequence ID" value="GBP04923.1"/>
    <property type="molecule type" value="Genomic_DNA"/>
</dbReference>
<evidence type="ECO:0000313" key="2">
    <source>
        <dbReference type="EMBL" id="GBP04923.1"/>
    </source>
</evidence>
<protein>
    <submittedName>
        <fullName evidence="2">Uncharacterized protein</fullName>
    </submittedName>
</protein>
<evidence type="ECO:0000256" key="1">
    <source>
        <dbReference type="SAM" id="MobiDB-lite"/>
    </source>
</evidence>
<feature type="compositionally biased region" description="Basic and acidic residues" evidence="1">
    <location>
        <begin position="209"/>
        <end position="250"/>
    </location>
</feature>
<feature type="region of interest" description="Disordered" evidence="1">
    <location>
        <begin position="1"/>
        <end position="137"/>
    </location>
</feature>
<sequence length="276" mass="31964">MVVRPKAYKSKRSKSSDKSNAEDEDEVNSSAAREMVMMTTKLMTTISMMIANRDKEHTEKGKKKDSGESSSSKKQKSSSAKKSSSSSKKKDEKDKDEKEKKSKKSSRTDDEDDTKERKSRNSRRDERNLRRSGNSRFIKLTCIHCHMKCVTFKNKARKQDSDSENSGDEEMREIDLNKFMTVDSVGEIDEDIDADMEALLNRTKQMKTAKNEKERTPGSVVRGKDKENEAEEEHRNIEQMVPERRKENAEPRTGQFPNRKTNYEEDVEQIWVTTRK</sequence>
<organism evidence="2 3">
    <name type="scientific">Eumeta variegata</name>
    <name type="common">Bagworm moth</name>
    <name type="synonym">Eumeta japonica</name>
    <dbReference type="NCBI Taxonomy" id="151549"/>
    <lineage>
        <taxon>Eukaryota</taxon>
        <taxon>Metazoa</taxon>
        <taxon>Ecdysozoa</taxon>
        <taxon>Arthropoda</taxon>
        <taxon>Hexapoda</taxon>
        <taxon>Insecta</taxon>
        <taxon>Pterygota</taxon>
        <taxon>Neoptera</taxon>
        <taxon>Endopterygota</taxon>
        <taxon>Lepidoptera</taxon>
        <taxon>Glossata</taxon>
        <taxon>Ditrysia</taxon>
        <taxon>Tineoidea</taxon>
        <taxon>Psychidae</taxon>
        <taxon>Oiketicinae</taxon>
        <taxon>Eumeta</taxon>
    </lineage>
</organism>
<reference evidence="2 3" key="1">
    <citation type="journal article" date="2019" name="Commun. Biol.">
        <title>The bagworm genome reveals a unique fibroin gene that provides high tensile strength.</title>
        <authorList>
            <person name="Kono N."/>
            <person name="Nakamura H."/>
            <person name="Ohtoshi R."/>
            <person name="Tomita M."/>
            <person name="Numata K."/>
            <person name="Arakawa K."/>
        </authorList>
    </citation>
    <scope>NUCLEOTIDE SEQUENCE [LARGE SCALE GENOMIC DNA]</scope>
</reference>
<feature type="compositionally biased region" description="Acidic residues" evidence="1">
    <location>
        <begin position="162"/>
        <end position="172"/>
    </location>
</feature>
<accession>A0A4C1SRS0</accession>
<feature type="compositionally biased region" description="Basic and acidic residues" evidence="1">
    <location>
        <begin position="88"/>
        <end position="100"/>
    </location>
</feature>
<evidence type="ECO:0000313" key="3">
    <source>
        <dbReference type="Proteomes" id="UP000299102"/>
    </source>
</evidence>
<gene>
    <name evidence="2" type="ORF">EVAR_71638_1</name>
</gene>
<proteinExistence type="predicted"/>
<dbReference type="Proteomes" id="UP000299102">
    <property type="component" value="Unassembled WGS sequence"/>
</dbReference>
<feature type="compositionally biased region" description="Basic residues" evidence="1">
    <location>
        <begin position="1"/>
        <end position="13"/>
    </location>
</feature>
<dbReference type="AlphaFoldDB" id="A0A4C1SRS0"/>
<dbReference type="OrthoDB" id="6354489at2759"/>
<keyword evidence="3" id="KW-1185">Reference proteome</keyword>
<feature type="region of interest" description="Disordered" evidence="1">
    <location>
        <begin position="204"/>
        <end position="261"/>
    </location>
</feature>